<dbReference type="Proteomes" id="UP000467322">
    <property type="component" value="Unassembled WGS sequence"/>
</dbReference>
<name>A0A845M773_9RHOB</name>
<evidence type="ECO:0000259" key="1">
    <source>
        <dbReference type="Pfam" id="PF06172"/>
    </source>
</evidence>
<dbReference type="Gene3D" id="2.60.120.10">
    <property type="entry name" value="Jelly Rolls"/>
    <property type="match status" value="1"/>
</dbReference>
<evidence type="ECO:0000313" key="3">
    <source>
        <dbReference type="Proteomes" id="UP000467322"/>
    </source>
</evidence>
<dbReference type="PANTHER" id="PTHR33387:SF3">
    <property type="entry name" value="DUF985 DOMAIN-CONTAINING PROTEIN"/>
    <property type="match status" value="1"/>
</dbReference>
<dbReference type="InterPro" id="IPR014710">
    <property type="entry name" value="RmlC-like_jellyroll"/>
</dbReference>
<dbReference type="CDD" id="cd06121">
    <property type="entry name" value="cupin_YML079wp"/>
    <property type="match status" value="1"/>
</dbReference>
<organism evidence="2 3">
    <name type="scientific">Maritimibacter harenae</name>
    <dbReference type="NCBI Taxonomy" id="2606218"/>
    <lineage>
        <taxon>Bacteria</taxon>
        <taxon>Pseudomonadati</taxon>
        <taxon>Pseudomonadota</taxon>
        <taxon>Alphaproteobacteria</taxon>
        <taxon>Rhodobacterales</taxon>
        <taxon>Roseobacteraceae</taxon>
        <taxon>Maritimibacter</taxon>
    </lineage>
</organism>
<dbReference type="SUPFAM" id="SSF51182">
    <property type="entry name" value="RmlC-like cupins"/>
    <property type="match status" value="1"/>
</dbReference>
<evidence type="ECO:0000313" key="2">
    <source>
        <dbReference type="EMBL" id="MZR13343.1"/>
    </source>
</evidence>
<feature type="domain" description="DUF985" evidence="1">
    <location>
        <begin position="5"/>
        <end position="133"/>
    </location>
</feature>
<keyword evidence="3" id="KW-1185">Reference proteome</keyword>
<accession>A0A845M773</accession>
<dbReference type="PANTHER" id="PTHR33387">
    <property type="entry name" value="RMLC-LIKE JELLY ROLL FOLD PROTEIN"/>
    <property type="match status" value="1"/>
</dbReference>
<dbReference type="EMBL" id="WTUX01000011">
    <property type="protein sequence ID" value="MZR13343.1"/>
    <property type="molecule type" value="Genomic_DNA"/>
</dbReference>
<dbReference type="InterPro" id="IPR011051">
    <property type="entry name" value="RmlC_Cupin_sf"/>
</dbReference>
<dbReference type="Pfam" id="PF06172">
    <property type="entry name" value="Cupin_5"/>
    <property type="match status" value="1"/>
</dbReference>
<sequence>MTADDIIAALDLSPHPEGGWFRETFRAEAPEGGRSPGTAIYFLLKAGESSHWHRVDAAETWHFYAGSPLTLSIASSEAGPAVHHKLGPGLALGEAPQITVPPHHWQSAETTGEYTLVGCTVSPGFEFEGFTLAPEGFSIP</sequence>
<dbReference type="InterPro" id="IPR039935">
    <property type="entry name" value="YML079W-like"/>
</dbReference>
<dbReference type="InterPro" id="IPR009327">
    <property type="entry name" value="Cupin_DUF985"/>
</dbReference>
<protein>
    <submittedName>
        <fullName evidence="2">Cupin</fullName>
    </submittedName>
</protein>
<comment type="caution">
    <text evidence="2">The sequence shown here is derived from an EMBL/GenBank/DDBJ whole genome shotgun (WGS) entry which is preliminary data.</text>
</comment>
<reference evidence="2 3" key="1">
    <citation type="submission" date="2019-12" db="EMBL/GenBank/DDBJ databases">
        <title>Maritimibacter sp. nov. sp. isolated from sea sand.</title>
        <authorList>
            <person name="Kim J."/>
            <person name="Jeong S.E."/>
            <person name="Jung H.S."/>
            <person name="Jeon C.O."/>
        </authorList>
    </citation>
    <scope>NUCLEOTIDE SEQUENCE [LARGE SCALE GENOMIC DNA]</scope>
    <source>
        <strain evidence="2 3">DP07</strain>
    </source>
</reference>
<dbReference type="RefSeq" id="WP_161351438.1">
    <property type="nucleotide sequence ID" value="NZ_WTUX01000011.1"/>
</dbReference>
<proteinExistence type="predicted"/>
<dbReference type="AlphaFoldDB" id="A0A845M773"/>
<gene>
    <name evidence="2" type="ORF">GQE99_09960</name>
</gene>